<feature type="transmembrane region" description="Helical" evidence="2">
    <location>
        <begin position="102"/>
        <end position="123"/>
    </location>
</feature>
<keyword evidence="2" id="KW-0472">Membrane</keyword>
<dbReference type="Proteomes" id="UP001165561">
    <property type="component" value="Unassembled WGS sequence"/>
</dbReference>
<comment type="caution">
    <text evidence="3">The sequence shown here is derived from an EMBL/GenBank/DDBJ whole genome shotgun (WGS) entry which is preliminary data.</text>
</comment>
<evidence type="ECO:0000256" key="2">
    <source>
        <dbReference type="SAM" id="Phobius"/>
    </source>
</evidence>
<reference evidence="3" key="1">
    <citation type="submission" date="2023-02" db="EMBL/GenBank/DDBJ databases">
        <title>Georgenia sp.10Sc9-8, isolated from a soil sample collected from the Taklamakan desert.</title>
        <authorList>
            <person name="Liu S."/>
        </authorList>
    </citation>
    <scope>NUCLEOTIDE SEQUENCE</scope>
    <source>
        <strain evidence="3">10Sc9-8</strain>
    </source>
</reference>
<feature type="region of interest" description="Disordered" evidence="1">
    <location>
        <begin position="1"/>
        <end position="28"/>
    </location>
</feature>
<organism evidence="3 4">
    <name type="scientific">Georgenia halotolerans</name>
    <dbReference type="NCBI Taxonomy" id="3028317"/>
    <lineage>
        <taxon>Bacteria</taxon>
        <taxon>Bacillati</taxon>
        <taxon>Actinomycetota</taxon>
        <taxon>Actinomycetes</taxon>
        <taxon>Micrococcales</taxon>
        <taxon>Bogoriellaceae</taxon>
        <taxon>Georgenia</taxon>
    </lineage>
</organism>
<dbReference type="EMBL" id="JARACI010000436">
    <property type="protein sequence ID" value="MDD9205345.1"/>
    <property type="molecule type" value="Genomic_DNA"/>
</dbReference>
<evidence type="ECO:0000313" key="3">
    <source>
        <dbReference type="EMBL" id="MDD9205345.1"/>
    </source>
</evidence>
<feature type="region of interest" description="Disordered" evidence="1">
    <location>
        <begin position="131"/>
        <end position="155"/>
    </location>
</feature>
<sequence length="155" mass="15893">MSTPVEPHGSRSTSERTPSTDAAPSASVGDLFSEVSKDLSTLIRQEIALAKAEVSDSAKKAGKSAGMLGGAGYAAHFLTLFLSLALWWALGALIGEGGDSPALGWSALIVAALWGIIAAILALMGKKSLEQVEGAPQTTETVKEIPDALKGQESS</sequence>
<accession>A0ABT5TW19</accession>
<gene>
    <name evidence="3" type="ORF">PU560_02550</name>
</gene>
<proteinExistence type="predicted"/>
<dbReference type="Pfam" id="PF07332">
    <property type="entry name" value="Phage_holin_3_6"/>
    <property type="match status" value="1"/>
</dbReference>
<evidence type="ECO:0000256" key="1">
    <source>
        <dbReference type="SAM" id="MobiDB-lite"/>
    </source>
</evidence>
<keyword evidence="2" id="KW-0812">Transmembrane</keyword>
<dbReference type="InterPro" id="IPR009937">
    <property type="entry name" value="Phage_holin_3_6"/>
</dbReference>
<keyword evidence="2" id="KW-1133">Transmembrane helix</keyword>
<evidence type="ECO:0000313" key="4">
    <source>
        <dbReference type="Proteomes" id="UP001165561"/>
    </source>
</evidence>
<feature type="compositionally biased region" description="Polar residues" evidence="1">
    <location>
        <begin position="10"/>
        <end position="22"/>
    </location>
</feature>
<protein>
    <submittedName>
        <fullName evidence="3">Phage holin family protein</fullName>
    </submittedName>
</protein>
<name>A0ABT5TW19_9MICO</name>
<feature type="transmembrane region" description="Helical" evidence="2">
    <location>
        <begin position="67"/>
        <end position="90"/>
    </location>
</feature>
<keyword evidence="4" id="KW-1185">Reference proteome</keyword>